<dbReference type="RefSeq" id="WP_202907837.1">
    <property type="nucleotide sequence ID" value="NZ_FOAF01000002.1"/>
</dbReference>
<name>A0A1H7R0C2_OLID1</name>
<feature type="domain" description="Lipocalin-like" evidence="1">
    <location>
        <begin position="59"/>
        <end position="100"/>
    </location>
</feature>
<evidence type="ECO:0000313" key="3">
    <source>
        <dbReference type="Proteomes" id="UP000199421"/>
    </source>
</evidence>
<protein>
    <recommendedName>
        <fullName evidence="1">Lipocalin-like domain-containing protein</fullName>
    </recommendedName>
</protein>
<reference evidence="3" key="1">
    <citation type="submission" date="2016-10" db="EMBL/GenBank/DDBJ databases">
        <authorList>
            <person name="Varghese N."/>
            <person name="Submissions S."/>
        </authorList>
    </citation>
    <scope>NUCLEOTIDE SEQUENCE [LARGE SCALE GENOMIC DNA]</scope>
    <source>
        <strain evidence="3">DSM 18733</strain>
    </source>
</reference>
<dbReference type="AlphaFoldDB" id="A0A1H7R0C2"/>
<organism evidence="2 3">
    <name type="scientific">Olivibacter domesticus</name>
    <name type="common">Pseudosphingobacterium domesticum</name>
    <dbReference type="NCBI Taxonomy" id="407022"/>
    <lineage>
        <taxon>Bacteria</taxon>
        <taxon>Pseudomonadati</taxon>
        <taxon>Bacteroidota</taxon>
        <taxon>Sphingobacteriia</taxon>
        <taxon>Sphingobacteriales</taxon>
        <taxon>Sphingobacteriaceae</taxon>
        <taxon>Olivibacter</taxon>
    </lineage>
</organism>
<dbReference type="STRING" id="407022.SAMN05661044_02783"/>
<gene>
    <name evidence="2" type="ORF">SAMN05661044_02783</name>
</gene>
<sequence>MNNRHKSVIVRKWVHSYEEDTDEEKVYRPEGFVMPRSRGRDKIALEEEGKLINTFPGRGDALESTTGFWQVKEDKLILTFDQKNQEQYTIREVNAERLVLKKNN</sequence>
<proteinExistence type="predicted"/>
<dbReference type="EMBL" id="FOAF01000002">
    <property type="protein sequence ID" value="SEL53438.1"/>
    <property type="molecule type" value="Genomic_DNA"/>
</dbReference>
<dbReference type="Proteomes" id="UP000199421">
    <property type="component" value="Unassembled WGS sequence"/>
</dbReference>
<keyword evidence="3" id="KW-1185">Reference proteome</keyword>
<accession>A0A1H7R0C2</accession>
<evidence type="ECO:0000313" key="2">
    <source>
        <dbReference type="EMBL" id="SEL53438.1"/>
    </source>
</evidence>
<dbReference type="InterPro" id="IPR024311">
    <property type="entry name" value="Lipocalin-like"/>
</dbReference>
<evidence type="ECO:0000259" key="1">
    <source>
        <dbReference type="Pfam" id="PF13648"/>
    </source>
</evidence>
<dbReference type="Pfam" id="PF13648">
    <property type="entry name" value="Lipocalin_4"/>
    <property type="match status" value="1"/>
</dbReference>